<evidence type="ECO:0000256" key="2">
    <source>
        <dbReference type="ARBA" id="ARBA00023002"/>
    </source>
</evidence>
<dbReference type="InterPro" id="IPR029510">
    <property type="entry name" value="Ald_DH_CS_GLU"/>
</dbReference>
<organism evidence="8 9">
    <name type="scientific">Shewanella corallii</name>
    <dbReference type="NCBI Taxonomy" id="560080"/>
    <lineage>
        <taxon>Bacteria</taxon>
        <taxon>Pseudomonadati</taxon>
        <taxon>Pseudomonadota</taxon>
        <taxon>Gammaproteobacteria</taxon>
        <taxon>Alteromonadales</taxon>
        <taxon>Shewanellaceae</taxon>
        <taxon>Shewanella</taxon>
    </lineage>
</organism>
<evidence type="ECO:0000313" key="9">
    <source>
        <dbReference type="Proteomes" id="UP001202831"/>
    </source>
</evidence>
<feature type="active site" evidence="5">
    <location>
        <position position="228"/>
    </location>
</feature>
<dbReference type="PIRSF" id="PIRSF036492">
    <property type="entry name" value="ALDH"/>
    <property type="match status" value="1"/>
</dbReference>
<feature type="domain" description="Aldehyde dehydrogenase" evidence="7">
    <location>
        <begin position="18"/>
        <end position="451"/>
    </location>
</feature>
<dbReference type="InterPro" id="IPR012394">
    <property type="entry name" value="Aldehyde_DH_NAD(P)"/>
</dbReference>
<dbReference type="PANTHER" id="PTHR43570">
    <property type="entry name" value="ALDEHYDE DEHYDROGENASE"/>
    <property type="match status" value="1"/>
</dbReference>
<keyword evidence="2 4" id="KW-0560">Oxidoreductase</keyword>
<dbReference type="RefSeq" id="WP_249249572.1">
    <property type="nucleotide sequence ID" value="NZ_JAKIKT010000005.1"/>
</dbReference>
<dbReference type="Pfam" id="PF00171">
    <property type="entry name" value="Aldedh"/>
    <property type="match status" value="1"/>
</dbReference>
<evidence type="ECO:0000256" key="3">
    <source>
        <dbReference type="ARBA" id="ARBA00023027"/>
    </source>
</evidence>
<proteinExistence type="inferred from homology"/>
<name>A0ABT0N922_9GAMM</name>
<dbReference type="InterPro" id="IPR016163">
    <property type="entry name" value="Ald_DH_C"/>
</dbReference>
<keyword evidence="3" id="KW-0520">NAD</keyword>
<dbReference type="PROSITE" id="PS00687">
    <property type="entry name" value="ALDEHYDE_DEHYDR_GLU"/>
    <property type="match status" value="1"/>
</dbReference>
<dbReference type="Gene3D" id="3.40.309.10">
    <property type="entry name" value="Aldehyde Dehydrogenase, Chain A, domain 2"/>
    <property type="match status" value="1"/>
</dbReference>
<dbReference type="InterPro" id="IPR016161">
    <property type="entry name" value="Ald_DH/histidinol_DH"/>
</dbReference>
<dbReference type="PANTHER" id="PTHR43570:SF20">
    <property type="entry name" value="ALDEHYDE DEHYDROGENASE ALDX-RELATED"/>
    <property type="match status" value="1"/>
</dbReference>
<dbReference type="EMBL" id="JAKIKT010000005">
    <property type="protein sequence ID" value="MCL2914951.1"/>
    <property type="molecule type" value="Genomic_DNA"/>
</dbReference>
<evidence type="ECO:0000256" key="6">
    <source>
        <dbReference type="RuleBase" id="RU003345"/>
    </source>
</evidence>
<dbReference type="InterPro" id="IPR015590">
    <property type="entry name" value="Aldehyde_DH_dom"/>
</dbReference>
<sequence>MSAAQSHSYSAPAGVMAVIAETVTRQQQAQLAKPVVELAERKARIQQVIDLLVAGHVSLADAMETDFGGRHRGFSLMNDILGALASLKHTRDNLGTWMEAESRPVFSPYDQLGATAQVQYQPKGVIGIMGTWNAPVYTLLSPLACVLGAGNRAVLKPSEVTPATARVLAELFAKFVDPELVAVINGDAEVGAAFASAGFDHLVFTGSTAVGKKVMTAAAANLTPVTLELGGKSPAIISRSGDLVDYCRRIAIAKGTNGGQICVSPDVLYVPAESLDVVTKTLLSQFKGLYPVITDNADLTPVINQAHLERIQSYIEDAKAKCAGIKVSHEGVQGDDRRLPLTLIIEPGADCTVMQQEIFGPLLIIKGYDKTSEVLTDINNRENPLALYWFGTDQQEKELVLTHTCSGGVTVNDALAHAAMHDAPFGGTGASGIGHYHGKEGFLEFSHMKTILQAPDYDPRGEWGMLPPYHEGFEAMMAAQVTAD</sequence>
<dbReference type="Proteomes" id="UP001202831">
    <property type="component" value="Unassembled WGS sequence"/>
</dbReference>
<dbReference type="CDD" id="cd07133">
    <property type="entry name" value="ALDH_CALDH_CalB"/>
    <property type="match status" value="1"/>
</dbReference>
<evidence type="ECO:0000256" key="1">
    <source>
        <dbReference type="ARBA" id="ARBA00009986"/>
    </source>
</evidence>
<reference evidence="8 9" key="1">
    <citation type="submission" date="2022-01" db="EMBL/GenBank/DDBJ databases">
        <title>Whole genome-based taxonomy of the Shewanellaceae.</title>
        <authorList>
            <person name="Martin-Rodriguez A.J."/>
        </authorList>
    </citation>
    <scope>NUCLEOTIDE SEQUENCE [LARGE SCALE GENOMIC DNA]</scope>
    <source>
        <strain evidence="8 9">DSM 21332</strain>
    </source>
</reference>
<evidence type="ECO:0000313" key="8">
    <source>
        <dbReference type="EMBL" id="MCL2914951.1"/>
    </source>
</evidence>
<evidence type="ECO:0000256" key="5">
    <source>
        <dbReference type="PROSITE-ProRule" id="PRU10007"/>
    </source>
</evidence>
<gene>
    <name evidence="8" type="ORF">L2725_14420</name>
</gene>
<evidence type="ECO:0000259" key="7">
    <source>
        <dbReference type="Pfam" id="PF00171"/>
    </source>
</evidence>
<dbReference type="SUPFAM" id="SSF53720">
    <property type="entry name" value="ALDH-like"/>
    <property type="match status" value="1"/>
</dbReference>
<evidence type="ECO:0000256" key="4">
    <source>
        <dbReference type="PIRNR" id="PIRNR036492"/>
    </source>
</evidence>
<comment type="caution">
    <text evidence="8">The sequence shown here is derived from an EMBL/GenBank/DDBJ whole genome shotgun (WGS) entry which is preliminary data.</text>
</comment>
<protein>
    <recommendedName>
        <fullName evidence="4">Aldehyde dehydrogenase</fullName>
    </recommendedName>
</protein>
<keyword evidence="9" id="KW-1185">Reference proteome</keyword>
<accession>A0ABT0N922</accession>
<comment type="similarity">
    <text evidence="1 4 6">Belongs to the aldehyde dehydrogenase family.</text>
</comment>
<dbReference type="Gene3D" id="3.40.605.10">
    <property type="entry name" value="Aldehyde Dehydrogenase, Chain A, domain 1"/>
    <property type="match status" value="1"/>
</dbReference>
<dbReference type="InterPro" id="IPR016162">
    <property type="entry name" value="Ald_DH_N"/>
</dbReference>